<reference evidence="1 2" key="3">
    <citation type="journal article" date="2010" name="BMC Genomics">
        <title>Transcriptome sequencing and comparative analysis of cucumber flowers with different sex types.</title>
        <authorList>
            <person name="Guo S."/>
            <person name="Zheng Y."/>
            <person name="Joung J.G."/>
            <person name="Liu S."/>
            <person name="Zhang Z."/>
            <person name="Crasta O.R."/>
            <person name="Sobral B.W."/>
            <person name="Xu Y."/>
            <person name="Huang S."/>
            <person name="Fei Z."/>
        </authorList>
    </citation>
    <scope>NUCLEOTIDE SEQUENCE [LARGE SCALE GENOMIC DNA]</scope>
    <source>
        <strain evidence="2">cv. 9930</strain>
    </source>
</reference>
<proteinExistence type="predicted"/>
<reference evidence="1 2" key="2">
    <citation type="journal article" date="2009" name="PLoS ONE">
        <title>An integrated genetic and cytogenetic map of the cucumber genome.</title>
        <authorList>
            <person name="Ren Y."/>
            <person name="Zhang Z."/>
            <person name="Liu J."/>
            <person name="Staub J.E."/>
            <person name="Han Y."/>
            <person name="Cheng Z."/>
            <person name="Li X."/>
            <person name="Lu J."/>
            <person name="Miao H."/>
            <person name="Kang H."/>
            <person name="Xie B."/>
            <person name="Gu X."/>
            <person name="Wang X."/>
            <person name="Du Y."/>
            <person name="Jin W."/>
            <person name="Huang S."/>
        </authorList>
    </citation>
    <scope>NUCLEOTIDE SEQUENCE [LARGE SCALE GENOMIC DNA]</scope>
    <source>
        <strain evidence="2">cv. 9930</strain>
    </source>
</reference>
<reference evidence="1 2" key="4">
    <citation type="journal article" date="2011" name="BMC Genomics">
        <title>RNA-Seq improves annotation of protein-coding genes in the cucumber genome.</title>
        <authorList>
            <person name="Li Z."/>
            <person name="Zhang Z."/>
            <person name="Yan P."/>
            <person name="Huang S."/>
            <person name="Fei Z."/>
            <person name="Lin K."/>
        </authorList>
    </citation>
    <scope>NUCLEOTIDE SEQUENCE [LARGE SCALE GENOMIC DNA]</scope>
    <source>
        <strain evidence="2">cv. 9930</strain>
    </source>
</reference>
<keyword evidence="2" id="KW-1185">Reference proteome</keyword>
<name>A0A0A0LEN1_CUCSA</name>
<dbReference type="Proteomes" id="UP000029981">
    <property type="component" value="Chromosome 3"/>
</dbReference>
<dbReference type="AlphaFoldDB" id="A0A0A0LEN1"/>
<protein>
    <submittedName>
        <fullName evidence="1">Uncharacterized protein</fullName>
    </submittedName>
</protein>
<accession>A0A0A0LEN1</accession>
<sequence>MEGVADDGCQARGQCHDHGICPDVTAWWLKDCTGGAVVSSAKWPCTGSWALRLWVPNNHVRNSINISMLCAFSHAKPFNRHVSGSHNHGDGTWQSSDGVFYKNLNEITSHNFSKRVIGIHVLLHNLDFNFGSPWNVGANHAPPGRNL</sequence>
<gene>
    <name evidence="1" type="ORF">Csa_3G915185</name>
</gene>
<reference evidence="1 2" key="1">
    <citation type="journal article" date="2009" name="Nat. Genet.">
        <title>The genome of the cucumber, Cucumis sativus L.</title>
        <authorList>
            <person name="Huang S."/>
            <person name="Li R."/>
            <person name="Zhang Z."/>
            <person name="Li L."/>
            <person name="Gu X."/>
            <person name="Fan W."/>
            <person name="Lucas W.J."/>
            <person name="Wang X."/>
            <person name="Xie B."/>
            <person name="Ni P."/>
            <person name="Ren Y."/>
            <person name="Zhu H."/>
            <person name="Li J."/>
            <person name="Lin K."/>
            <person name="Jin W."/>
            <person name="Fei Z."/>
            <person name="Li G."/>
            <person name="Staub J."/>
            <person name="Kilian A."/>
            <person name="van der Vossen E.A."/>
            <person name="Wu Y."/>
            <person name="Guo J."/>
            <person name="He J."/>
            <person name="Jia Z."/>
            <person name="Ren Y."/>
            <person name="Tian G."/>
            <person name="Lu Y."/>
            <person name="Ruan J."/>
            <person name="Qian W."/>
            <person name="Wang M."/>
            <person name="Huang Q."/>
            <person name="Li B."/>
            <person name="Xuan Z."/>
            <person name="Cao J."/>
            <person name="Asan"/>
            <person name="Wu Z."/>
            <person name="Zhang J."/>
            <person name="Cai Q."/>
            <person name="Bai Y."/>
            <person name="Zhao B."/>
            <person name="Han Y."/>
            <person name="Li Y."/>
            <person name="Li X."/>
            <person name="Wang S."/>
            <person name="Shi Q."/>
            <person name="Liu S."/>
            <person name="Cho W.K."/>
            <person name="Kim J.Y."/>
            <person name="Xu Y."/>
            <person name="Heller-Uszynska K."/>
            <person name="Miao H."/>
            <person name="Cheng Z."/>
            <person name="Zhang S."/>
            <person name="Wu J."/>
            <person name="Yang Y."/>
            <person name="Kang H."/>
            <person name="Li M."/>
            <person name="Liang H."/>
            <person name="Ren X."/>
            <person name="Shi Z."/>
            <person name="Wen M."/>
            <person name="Jian M."/>
            <person name="Yang H."/>
            <person name="Zhang G."/>
            <person name="Yang Z."/>
            <person name="Chen R."/>
            <person name="Liu S."/>
            <person name="Li J."/>
            <person name="Ma L."/>
            <person name="Liu H."/>
            <person name="Zhou Y."/>
            <person name="Zhao J."/>
            <person name="Fang X."/>
            <person name="Li G."/>
            <person name="Fang L."/>
            <person name="Li Y."/>
            <person name="Liu D."/>
            <person name="Zheng H."/>
            <person name="Zhang Y."/>
            <person name="Qin N."/>
            <person name="Li Z."/>
            <person name="Yang G."/>
            <person name="Yang S."/>
            <person name="Bolund L."/>
            <person name="Kristiansen K."/>
            <person name="Zheng H."/>
            <person name="Li S."/>
            <person name="Zhang X."/>
            <person name="Yang H."/>
            <person name="Wang J."/>
            <person name="Sun R."/>
            <person name="Zhang B."/>
            <person name="Jiang S."/>
            <person name="Wang J."/>
            <person name="Du Y."/>
            <person name="Li S."/>
        </authorList>
    </citation>
    <scope>NUCLEOTIDE SEQUENCE [LARGE SCALE GENOMIC DNA]</scope>
    <source>
        <strain evidence="2">cv. 9930</strain>
    </source>
</reference>
<dbReference type="EMBL" id="CM002924">
    <property type="protein sequence ID" value="KGN60490.1"/>
    <property type="molecule type" value="Genomic_DNA"/>
</dbReference>
<evidence type="ECO:0000313" key="2">
    <source>
        <dbReference type="Proteomes" id="UP000029981"/>
    </source>
</evidence>
<organism evidence="1 2">
    <name type="scientific">Cucumis sativus</name>
    <name type="common">Cucumber</name>
    <dbReference type="NCBI Taxonomy" id="3659"/>
    <lineage>
        <taxon>Eukaryota</taxon>
        <taxon>Viridiplantae</taxon>
        <taxon>Streptophyta</taxon>
        <taxon>Embryophyta</taxon>
        <taxon>Tracheophyta</taxon>
        <taxon>Spermatophyta</taxon>
        <taxon>Magnoliopsida</taxon>
        <taxon>eudicotyledons</taxon>
        <taxon>Gunneridae</taxon>
        <taxon>Pentapetalae</taxon>
        <taxon>rosids</taxon>
        <taxon>fabids</taxon>
        <taxon>Cucurbitales</taxon>
        <taxon>Cucurbitaceae</taxon>
        <taxon>Benincaseae</taxon>
        <taxon>Cucumis</taxon>
    </lineage>
</organism>
<evidence type="ECO:0000313" key="1">
    <source>
        <dbReference type="EMBL" id="KGN60490.1"/>
    </source>
</evidence>
<dbReference type="Gramene" id="KGN60490">
    <property type="protein sequence ID" value="KGN60490"/>
    <property type="gene ID" value="Csa_3G915185"/>
</dbReference>